<dbReference type="HOGENOM" id="CLU_1729914_0_0_5"/>
<evidence type="ECO:0000256" key="1">
    <source>
        <dbReference type="SAM" id="Coils"/>
    </source>
</evidence>
<name>U4PUL2_9HYPH</name>
<dbReference type="AlphaFoldDB" id="U4PUL2"/>
<gene>
    <name evidence="2" type="ORF">BN877_I1910</name>
</gene>
<keyword evidence="1" id="KW-0175">Coiled coil</keyword>
<protein>
    <submittedName>
        <fullName evidence="2">Uncharacterized protein</fullName>
    </submittedName>
</protein>
<organism evidence="2 3">
    <name type="scientific">Agrobacterium pusense</name>
    <dbReference type="NCBI Taxonomy" id="648995"/>
    <lineage>
        <taxon>Bacteria</taxon>
        <taxon>Pseudomonadati</taxon>
        <taxon>Pseudomonadota</taxon>
        <taxon>Alphaproteobacteria</taxon>
        <taxon>Hyphomicrobiales</taxon>
        <taxon>Rhizobiaceae</taxon>
        <taxon>Rhizobium/Agrobacterium group</taxon>
        <taxon>Agrobacterium</taxon>
    </lineage>
</organism>
<accession>U4PUL2</accession>
<reference evidence="2 3" key="1">
    <citation type="journal article" date="2013" name="Genome Announc.">
        <title>Complete Genome Sequence of the Sesbania Symbiont and Rice Growth-Promoting Endophyte Rhizobium sp. Strain IRBG74.</title>
        <authorList>
            <person name="Crook M.B."/>
            <person name="Mitra S."/>
            <person name="Ane J.M."/>
            <person name="Sadowsky M.J."/>
            <person name="Gyaneshwar P."/>
        </authorList>
    </citation>
    <scope>NUCLEOTIDE SEQUENCE [LARGE SCALE GENOMIC DNA]</scope>
    <source>
        <strain evidence="2 3">IRBG74</strain>
    </source>
</reference>
<dbReference type="KEGG" id="rir:BN877_I1910"/>
<feature type="coiled-coil region" evidence="1">
    <location>
        <begin position="10"/>
        <end position="42"/>
    </location>
</feature>
<sequence length="151" mass="17029">MFWKKREKSAITLKSEYELVREEREEMQKKKMKEDADAVQRSLSYEPPVRVVKGKYNDFLEVASPFGRKVCVPIHLISATSIRYVPASLRFYSPMNSPSDIASIIIEMSSGTKHDVSVEVSCAELLLESVNRVWQQPAAALASTGGEHHAE</sequence>
<dbReference type="EMBL" id="HG518322">
    <property type="protein sequence ID" value="CDI08804.1"/>
    <property type="molecule type" value="Genomic_DNA"/>
</dbReference>
<proteinExistence type="predicted"/>
<dbReference type="Proteomes" id="UP000016944">
    <property type="component" value="Chromosome I"/>
</dbReference>
<evidence type="ECO:0000313" key="3">
    <source>
        <dbReference type="Proteomes" id="UP000016944"/>
    </source>
</evidence>
<evidence type="ECO:0000313" key="2">
    <source>
        <dbReference type="EMBL" id="CDI08804.1"/>
    </source>
</evidence>